<dbReference type="SUPFAM" id="SSF55729">
    <property type="entry name" value="Acyl-CoA N-acyltransferases (Nat)"/>
    <property type="match status" value="1"/>
</dbReference>
<keyword evidence="2" id="KW-0012">Acyltransferase</keyword>
<keyword evidence="1 4" id="KW-0808">Transferase</keyword>
<comment type="caution">
    <text evidence="4">The sequence shown here is derived from an EMBL/GenBank/DDBJ whole genome shotgun (WGS) entry which is preliminary data.</text>
</comment>
<sequence>MNDLDIRPAGAADIQAIVDMLADDPLGAQRESPDDLTPYLAAHQRLADDPNQHLMVAVRADRVVGTLQLTVIPGLSRKGAVRSVIEAVRVHADERGSGLGTRLIEWAVEESRRQGCRLVQLTSDATRADAHRFYERLGFQASHIGFKLAL</sequence>
<dbReference type="GO" id="GO:0016747">
    <property type="term" value="F:acyltransferase activity, transferring groups other than amino-acyl groups"/>
    <property type="evidence" value="ECO:0007669"/>
    <property type="project" value="InterPro"/>
</dbReference>
<dbReference type="EMBL" id="LFBV01000002">
    <property type="protein sequence ID" value="OKH95022.1"/>
    <property type="molecule type" value="Genomic_DNA"/>
</dbReference>
<dbReference type="PANTHER" id="PTHR43877">
    <property type="entry name" value="AMINOALKYLPHOSPHONATE N-ACETYLTRANSFERASE-RELATED-RELATED"/>
    <property type="match status" value="1"/>
</dbReference>
<dbReference type="InterPro" id="IPR016181">
    <property type="entry name" value="Acyl_CoA_acyltransferase"/>
</dbReference>
<keyword evidence="5" id="KW-1185">Reference proteome</keyword>
<dbReference type="RefSeq" id="WP_073787275.1">
    <property type="nucleotide sequence ID" value="NZ_CP109290.1"/>
</dbReference>
<reference evidence="4 5" key="1">
    <citation type="submission" date="2015-06" db="EMBL/GenBank/DDBJ databases">
        <title>Cloning and characterization of the uncialamcin biosynthetic gene cluster.</title>
        <authorList>
            <person name="Yan X."/>
            <person name="Huang T."/>
            <person name="Ge H."/>
            <person name="Shen B."/>
        </authorList>
    </citation>
    <scope>NUCLEOTIDE SEQUENCE [LARGE SCALE GENOMIC DNA]</scope>
    <source>
        <strain evidence="4 5">DCA2648</strain>
    </source>
</reference>
<accession>A0A1Q4VAY1</accession>
<dbReference type="Gene3D" id="3.40.630.30">
    <property type="match status" value="1"/>
</dbReference>
<evidence type="ECO:0000259" key="3">
    <source>
        <dbReference type="PROSITE" id="PS51186"/>
    </source>
</evidence>
<feature type="domain" description="N-acetyltransferase" evidence="3">
    <location>
        <begin position="4"/>
        <end position="150"/>
    </location>
</feature>
<evidence type="ECO:0000313" key="5">
    <source>
        <dbReference type="Proteomes" id="UP000186455"/>
    </source>
</evidence>
<organism evidence="4 5">
    <name type="scientific">Streptomyces uncialis</name>
    <dbReference type="NCBI Taxonomy" id="1048205"/>
    <lineage>
        <taxon>Bacteria</taxon>
        <taxon>Bacillati</taxon>
        <taxon>Actinomycetota</taxon>
        <taxon>Actinomycetes</taxon>
        <taxon>Kitasatosporales</taxon>
        <taxon>Streptomycetaceae</taxon>
        <taxon>Streptomyces</taxon>
    </lineage>
</organism>
<evidence type="ECO:0000256" key="1">
    <source>
        <dbReference type="ARBA" id="ARBA00022679"/>
    </source>
</evidence>
<proteinExistence type="predicted"/>
<dbReference type="AlphaFoldDB" id="A0A1Q4VAY1"/>
<protein>
    <submittedName>
        <fullName evidence="4">GNAT family acetyltransferase</fullName>
    </submittedName>
</protein>
<evidence type="ECO:0000313" key="4">
    <source>
        <dbReference type="EMBL" id="OKH95022.1"/>
    </source>
</evidence>
<dbReference type="InterPro" id="IPR000182">
    <property type="entry name" value="GNAT_dom"/>
</dbReference>
<name>A0A1Q4VAY1_9ACTN</name>
<dbReference type="CDD" id="cd04301">
    <property type="entry name" value="NAT_SF"/>
    <property type="match status" value="1"/>
</dbReference>
<evidence type="ECO:0000256" key="2">
    <source>
        <dbReference type="ARBA" id="ARBA00023315"/>
    </source>
</evidence>
<gene>
    <name evidence="4" type="ORF">AB852_12915</name>
</gene>
<dbReference type="Proteomes" id="UP000186455">
    <property type="component" value="Unassembled WGS sequence"/>
</dbReference>
<dbReference type="STRING" id="1048205.AB852_12915"/>
<dbReference type="Pfam" id="PF00583">
    <property type="entry name" value="Acetyltransf_1"/>
    <property type="match status" value="1"/>
</dbReference>
<dbReference type="InterPro" id="IPR050832">
    <property type="entry name" value="Bact_Acetyltransf"/>
</dbReference>
<dbReference type="PROSITE" id="PS51186">
    <property type="entry name" value="GNAT"/>
    <property type="match status" value="1"/>
</dbReference>